<dbReference type="PROSITE" id="PS51198">
    <property type="entry name" value="UVRD_HELICASE_ATP_BIND"/>
    <property type="match status" value="1"/>
</dbReference>
<dbReference type="GO" id="GO:0005829">
    <property type="term" value="C:cytosol"/>
    <property type="evidence" value="ECO:0007669"/>
    <property type="project" value="TreeGrafter"/>
</dbReference>
<dbReference type="STRING" id="284581.AMD01_02625"/>
<dbReference type="InterPro" id="IPR048228">
    <property type="entry name" value="HelD_bacillota"/>
</dbReference>
<evidence type="ECO:0000256" key="5">
    <source>
        <dbReference type="PROSITE-ProRule" id="PRU00560"/>
    </source>
</evidence>
<evidence type="ECO:0000256" key="3">
    <source>
        <dbReference type="ARBA" id="ARBA00022806"/>
    </source>
</evidence>
<organism evidence="7 8">
    <name type="scientific">Priestia koreensis</name>
    <dbReference type="NCBI Taxonomy" id="284581"/>
    <lineage>
        <taxon>Bacteria</taxon>
        <taxon>Bacillati</taxon>
        <taxon>Bacillota</taxon>
        <taxon>Bacilli</taxon>
        <taxon>Bacillales</taxon>
        <taxon>Bacillaceae</taxon>
        <taxon>Priestia</taxon>
    </lineage>
</organism>
<name>A0A0M0LHX3_9BACI</name>
<evidence type="ECO:0000313" key="7">
    <source>
        <dbReference type="EMBL" id="KOO50659.1"/>
    </source>
</evidence>
<evidence type="ECO:0000313" key="8">
    <source>
        <dbReference type="Proteomes" id="UP000037558"/>
    </source>
</evidence>
<dbReference type="GO" id="GO:0016787">
    <property type="term" value="F:hydrolase activity"/>
    <property type="evidence" value="ECO:0007669"/>
    <property type="project" value="UniProtKB-UniRule"/>
</dbReference>
<dbReference type="InterPro" id="IPR014016">
    <property type="entry name" value="UvrD-like_ATP-bd"/>
</dbReference>
<gene>
    <name evidence="7" type="ORF">AMD01_02625</name>
</gene>
<accession>A0A0M0LHX3</accession>
<protein>
    <submittedName>
        <fullName evidence="7">DNA helicase</fullName>
    </submittedName>
</protein>
<keyword evidence="8" id="KW-1185">Reference proteome</keyword>
<keyword evidence="2 5" id="KW-0378">Hydrolase</keyword>
<dbReference type="EMBL" id="LILC01000002">
    <property type="protein sequence ID" value="KOO50659.1"/>
    <property type="molecule type" value="Genomic_DNA"/>
</dbReference>
<dbReference type="AlphaFoldDB" id="A0A0M0LHX3"/>
<evidence type="ECO:0000259" key="6">
    <source>
        <dbReference type="PROSITE" id="PS51198"/>
    </source>
</evidence>
<dbReference type="GO" id="GO:0000725">
    <property type="term" value="P:recombinational repair"/>
    <property type="evidence" value="ECO:0007669"/>
    <property type="project" value="TreeGrafter"/>
</dbReference>
<evidence type="ECO:0000256" key="2">
    <source>
        <dbReference type="ARBA" id="ARBA00022801"/>
    </source>
</evidence>
<dbReference type="NCBIfam" id="NF041464">
    <property type="entry name" value="HelD_BACSU"/>
    <property type="match status" value="1"/>
</dbReference>
<dbReference type="PANTHER" id="PTHR11070:SF17">
    <property type="entry name" value="DNA HELICASE IV"/>
    <property type="match status" value="1"/>
</dbReference>
<dbReference type="SUPFAM" id="SSF52540">
    <property type="entry name" value="P-loop containing nucleoside triphosphate hydrolases"/>
    <property type="match status" value="1"/>
</dbReference>
<dbReference type="Proteomes" id="UP000037558">
    <property type="component" value="Unassembled WGS sequence"/>
</dbReference>
<comment type="caution">
    <text evidence="7">The sequence shown here is derived from an EMBL/GenBank/DDBJ whole genome shotgun (WGS) entry which is preliminary data.</text>
</comment>
<dbReference type="InterPro" id="IPR027785">
    <property type="entry name" value="UvrD-like_helicase_C"/>
</dbReference>
<evidence type="ECO:0000256" key="4">
    <source>
        <dbReference type="ARBA" id="ARBA00022840"/>
    </source>
</evidence>
<keyword evidence="4 5" id="KW-0067">ATP-binding</keyword>
<reference evidence="8" key="1">
    <citation type="submission" date="2015-08" db="EMBL/GenBank/DDBJ databases">
        <title>Fjat-14210 dsm16467.</title>
        <authorList>
            <person name="Liu B."/>
            <person name="Wang J."/>
            <person name="Zhu Y."/>
            <person name="Liu G."/>
            <person name="Chen Q."/>
            <person name="Chen Z."/>
            <person name="Lan J."/>
            <person name="Che J."/>
            <person name="Ge C."/>
            <person name="Shi H."/>
            <person name="Pan Z."/>
            <person name="Liu X."/>
        </authorList>
    </citation>
    <scope>NUCLEOTIDE SEQUENCE [LARGE SCALE GENOMIC DNA]</scope>
    <source>
        <strain evidence="8">DSM 16467</strain>
    </source>
</reference>
<evidence type="ECO:0000256" key="1">
    <source>
        <dbReference type="ARBA" id="ARBA00022741"/>
    </source>
</evidence>
<dbReference type="Gene3D" id="3.40.50.300">
    <property type="entry name" value="P-loop containing nucleotide triphosphate hydrolases"/>
    <property type="match status" value="2"/>
</dbReference>
<dbReference type="RefSeq" id="WP_053399825.1">
    <property type="nucleotide sequence ID" value="NZ_LILC01000002.1"/>
</dbReference>
<keyword evidence="3 5" id="KW-0347">Helicase</keyword>
<dbReference type="GO" id="GO:0005524">
    <property type="term" value="F:ATP binding"/>
    <property type="evidence" value="ECO:0007669"/>
    <property type="project" value="UniProtKB-UniRule"/>
</dbReference>
<dbReference type="PATRIC" id="fig|284581.3.peg.800"/>
<feature type="domain" description="UvrD-like helicase ATP-binding" evidence="6">
    <location>
        <begin position="197"/>
        <end position="594"/>
    </location>
</feature>
<dbReference type="InterPro" id="IPR000212">
    <property type="entry name" value="DNA_helicase_UvrD/REP"/>
</dbReference>
<sequence length="762" mass="88627">MTIQKHPDYSKETERLSYTKGYMQAIIQLAELNQGQHKTNLKEAMEGIGDSDSSLNYTSLLATSNFLNIAEGELKHLKEVLPRPYFARINFKAADKQEEEILYIGKISLHEPETQEPIVIDWRSPIANVYYDGRIGDVSYEAYGEEYEGNLSKKRQYKIEDGKLLDFRDVDLTTTDELLQESLAGKADHRLTEIVSTIQAEQNQIIRADLNRPIIVQGAAGSGKTTIALHRISYFLYHYADSFRPEELMIIAPNRMFIDYIGDVLPELGVNRIRQTTYIDYMQEAIGEKMKVRSPQAKLIKLVNGEWEDPTFEKWVSGFKGSLKYKKLLDRYISRIRLELCPKDDFMLEKYRLVNGTKLKRLYLTDYNYLSFQKRNDKIKEVLKSHLRQKKKMILDNIQKKYDTMLEQALFHVQNKEKRKQRVVDVMEWKEERFNTLQKEAKTAVSRYMKPLTPKKMLTYYKELFNDANLFAEVSEDILSTQQSERFRLYQQDLLAGKEFEVEDLAPLFYIKHKINGIPKEKRARNVVIDEAQDYSHFQLYALKAGLETDMFTVVGDLAQGIHSYRGLKSWKTVTEKILPRSNFMTLKKSYRTTIEIMDLANATLQLLKQDFPTVEPVVRHGQKPSFQSFEGEEEFAASVLKSVEESREKGCDLIAVIGKNDRECAVIYELMKKHSTEPVQLLLEHEPMNKGHLLIMPSYVSKGLEFDSVIIACYNDLYEQTELDVKLLYVAMTRAMHELHLISPDREKLLLHQLKEGILRP</sequence>
<feature type="binding site" evidence="5">
    <location>
        <begin position="218"/>
        <end position="225"/>
    </location>
    <ligand>
        <name>ATP</name>
        <dbReference type="ChEBI" id="CHEBI:30616"/>
    </ligand>
</feature>
<dbReference type="PANTHER" id="PTHR11070">
    <property type="entry name" value="UVRD / RECB / PCRA DNA HELICASE FAMILY MEMBER"/>
    <property type="match status" value="1"/>
</dbReference>
<dbReference type="GO" id="GO:0043138">
    <property type="term" value="F:3'-5' DNA helicase activity"/>
    <property type="evidence" value="ECO:0007669"/>
    <property type="project" value="TreeGrafter"/>
</dbReference>
<keyword evidence="1 5" id="KW-0547">Nucleotide-binding</keyword>
<proteinExistence type="predicted"/>
<dbReference type="InterPro" id="IPR027417">
    <property type="entry name" value="P-loop_NTPase"/>
</dbReference>
<dbReference type="Pfam" id="PF13538">
    <property type="entry name" value="UvrD_C_2"/>
    <property type="match status" value="1"/>
</dbReference>
<dbReference type="GO" id="GO:0003677">
    <property type="term" value="F:DNA binding"/>
    <property type="evidence" value="ECO:0007669"/>
    <property type="project" value="InterPro"/>
</dbReference>
<dbReference type="OrthoDB" id="9787585at2"/>